<dbReference type="InterPro" id="IPR027417">
    <property type="entry name" value="P-loop_NTPase"/>
</dbReference>
<dbReference type="InterPro" id="IPR027640">
    <property type="entry name" value="Kinesin-like_fam"/>
</dbReference>
<dbReference type="EMBL" id="JBCNJP010011398">
    <property type="protein sequence ID" value="KAK9048579.1"/>
    <property type="molecule type" value="Genomic_DNA"/>
</dbReference>
<dbReference type="Proteomes" id="UP001408789">
    <property type="component" value="Unassembled WGS sequence"/>
</dbReference>
<dbReference type="InterPro" id="IPR036961">
    <property type="entry name" value="Kinesin_motor_dom_sf"/>
</dbReference>
<evidence type="ECO:0000313" key="5">
    <source>
        <dbReference type="Proteomes" id="UP001408789"/>
    </source>
</evidence>
<evidence type="ECO:0000256" key="2">
    <source>
        <dbReference type="PROSITE-ProRule" id="PRU00283"/>
    </source>
</evidence>
<dbReference type="GO" id="GO:0005524">
    <property type="term" value="F:ATP binding"/>
    <property type="evidence" value="ECO:0007669"/>
    <property type="project" value="InterPro"/>
</dbReference>
<comment type="caution">
    <text evidence="2">Lacks conserved residue(s) required for the propagation of feature annotation.</text>
</comment>
<dbReference type="PROSITE" id="PS50067">
    <property type="entry name" value="KINESIN_MOTOR_2"/>
    <property type="match status" value="1"/>
</dbReference>
<dbReference type="InterPro" id="IPR001752">
    <property type="entry name" value="Kinesin_motor_dom"/>
</dbReference>
<dbReference type="GO" id="GO:0007018">
    <property type="term" value="P:microtubule-based movement"/>
    <property type="evidence" value="ECO:0007669"/>
    <property type="project" value="InterPro"/>
</dbReference>
<feature type="domain" description="Kinesin motor" evidence="3">
    <location>
        <begin position="1"/>
        <end position="68"/>
    </location>
</feature>
<keyword evidence="1" id="KW-0505">Motor protein</keyword>
<evidence type="ECO:0000313" key="4">
    <source>
        <dbReference type="EMBL" id="KAK9048579.1"/>
    </source>
</evidence>
<dbReference type="Gene3D" id="3.40.850.10">
    <property type="entry name" value="Kinesin motor domain"/>
    <property type="match status" value="1"/>
</dbReference>
<organism evidence="4 5">
    <name type="scientific">Deinandra increscens subsp. villosa</name>
    <dbReference type="NCBI Taxonomy" id="3103831"/>
    <lineage>
        <taxon>Eukaryota</taxon>
        <taxon>Viridiplantae</taxon>
        <taxon>Streptophyta</taxon>
        <taxon>Embryophyta</taxon>
        <taxon>Tracheophyta</taxon>
        <taxon>Spermatophyta</taxon>
        <taxon>Magnoliopsida</taxon>
        <taxon>eudicotyledons</taxon>
        <taxon>Gunneridae</taxon>
        <taxon>Pentapetalae</taxon>
        <taxon>asterids</taxon>
        <taxon>campanulids</taxon>
        <taxon>Asterales</taxon>
        <taxon>Asteraceae</taxon>
        <taxon>Asteroideae</taxon>
        <taxon>Heliantheae alliance</taxon>
        <taxon>Madieae</taxon>
        <taxon>Madiinae</taxon>
        <taxon>Deinandra</taxon>
    </lineage>
</organism>
<protein>
    <recommendedName>
        <fullName evidence="3">Kinesin motor domain-containing protein</fullName>
    </recommendedName>
</protein>
<dbReference type="PANTHER" id="PTHR47968:SF34">
    <property type="entry name" value="KINESIN-LIKE PROTEIN"/>
    <property type="match status" value="1"/>
</dbReference>
<evidence type="ECO:0000259" key="3">
    <source>
        <dbReference type="PROSITE" id="PS50067"/>
    </source>
</evidence>
<dbReference type="GO" id="GO:0003777">
    <property type="term" value="F:microtubule motor activity"/>
    <property type="evidence" value="ECO:0007669"/>
    <property type="project" value="InterPro"/>
</dbReference>
<dbReference type="GO" id="GO:0008017">
    <property type="term" value="F:microtubule binding"/>
    <property type="evidence" value="ECO:0007669"/>
    <property type="project" value="InterPro"/>
</dbReference>
<keyword evidence="5" id="KW-1185">Reference proteome</keyword>
<feature type="non-terminal residue" evidence="4">
    <location>
        <position position="68"/>
    </location>
</feature>
<comment type="similarity">
    <text evidence="2">Belongs to the TRAFAC class myosin-kinesin ATPase superfamily. Kinesin family.</text>
</comment>
<evidence type="ECO:0000256" key="1">
    <source>
        <dbReference type="ARBA" id="ARBA00023175"/>
    </source>
</evidence>
<gene>
    <name evidence="4" type="ORF">SSX86_032456</name>
</gene>
<sequence>MLILKNLWNCIVKILKLQRNNSDSNTFEFDEILTEFALQGRVYEVVAKPVVESVLDGYNGTVMAYGQT</sequence>
<proteinExistence type="inferred from homology"/>
<accession>A0AAP0C7M7</accession>
<comment type="caution">
    <text evidence="4">The sequence shown here is derived from an EMBL/GenBank/DDBJ whole genome shotgun (WGS) entry which is preliminary data.</text>
</comment>
<dbReference type="AlphaFoldDB" id="A0AAP0C7M7"/>
<name>A0AAP0C7M7_9ASTR</name>
<reference evidence="4 5" key="1">
    <citation type="submission" date="2024-04" db="EMBL/GenBank/DDBJ databases">
        <title>The reference genome of an endangered Asteraceae, Deinandra increscens subsp. villosa, native to the Central Coast of California.</title>
        <authorList>
            <person name="Guilliams M."/>
            <person name="Hasenstab-Lehman K."/>
            <person name="Meyer R."/>
            <person name="Mcevoy S."/>
        </authorList>
    </citation>
    <scope>NUCLEOTIDE SEQUENCE [LARGE SCALE GENOMIC DNA]</scope>
    <source>
        <tissue evidence="4">Leaf</tissue>
    </source>
</reference>
<dbReference type="Pfam" id="PF00225">
    <property type="entry name" value="Kinesin"/>
    <property type="match status" value="1"/>
</dbReference>
<dbReference type="SUPFAM" id="SSF52540">
    <property type="entry name" value="P-loop containing nucleoside triphosphate hydrolases"/>
    <property type="match status" value="1"/>
</dbReference>
<dbReference type="PANTHER" id="PTHR47968">
    <property type="entry name" value="CENTROMERE PROTEIN E"/>
    <property type="match status" value="1"/>
</dbReference>